<protein>
    <submittedName>
        <fullName evidence="6">Hemerythrin family protein</fullName>
    </submittedName>
</protein>
<gene>
    <name evidence="6" type="ORF">JFN90_14365</name>
</gene>
<sequence>MTLVEWDNTLILGMPQIDEHHQKLVDILNRCYRALMLHDHSHELEGVVAELLDYTQYHFRTEEQLMAELDYAAAPSHAAAHRKFINSINNFKDRSDAGESFVAIDVLVFLKDWLVGHIQNTDRAFTNFINERTES</sequence>
<feature type="domain" description="Hemerythrin-like" evidence="5">
    <location>
        <begin position="16"/>
        <end position="124"/>
    </location>
</feature>
<evidence type="ECO:0000313" key="7">
    <source>
        <dbReference type="Proteomes" id="UP000641025"/>
    </source>
</evidence>
<keyword evidence="2" id="KW-0561">Oxygen transport</keyword>
<dbReference type="Proteomes" id="UP000641025">
    <property type="component" value="Unassembled WGS sequence"/>
</dbReference>
<accession>A0ABS0YTK6</accession>
<dbReference type="CDD" id="cd12107">
    <property type="entry name" value="Hemerythrin"/>
    <property type="match status" value="1"/>
</dbReference>
<proteinExistence type="inferred from homology"/>
<keyword evidence="4" id="KW-0408">Iron</keyword>
<dbReference type="InterPro" id="IPR016131">
    <property type="entry name" value="Haemerythrin_Fe_BS"/>
</dbReference>
<comment type="similarity">
    <text evidence="1">Belongs to the hemerythrin family.</text>
</comment>
<evidence type="ECO:0000256" key="3">
    <source>
        <dbReference type="ARBA" id="ARBA00022723"/>
    </source>
</evidence>
<comment type="caution">
    <text evidence="6">The sequence shown here is derived from an EMBL/GenBank/DDBJ whole genome shotgun (WGS) entry which is preliminary data.</text>
</comment>
<dbReference type="PANTHER" id="PTHR37164">
    <property type="entry name" value="BACTERIOHEMERYTHRIN"/>
    <property type="match status" value="1"/>
</dbReference>
<dbReference type="InterPro" id="IPR012312">
    <property type="entry name" value="Hemerythrin-like"/>
</dbReference>
<dbReference type="InterPro" id="IPR012827">
    <property type="entry name" value="Hemerythrin_metal-bd"/>
</dbReference>
<reference evidence="6 7" key="1">
    <citation type="submission" date="2020-12" db="EMBL/GenBank/DDBJ databases">
        <title>Geomonas sp. Red259, isolated from paddy soil.</title>
        <authorList>
            <person name="Xu Z."/>
            <person name="Zhang Z."/>
            <person name="Masuda Y."/>
            <person name="Itoh H."/>
            <person name="Senoo K."/>
        </authorList>
    </citation>
    <scope>NUCLEOTIDE SEQUENCE [LARGE SCALE GENOMIC DNA]</scope>
    <source>
        <strain evidence="6 7">Red259</strain>
    </source>
</reference>
<dbReference type="Pfam" id="PF01814">
    <property type="entry name" value="Hemerythrin"/>
    <property type="match status" value="1"/>
</dbReference>
<dbReference type="SUPFAM" id="SSF47188">
    <property type="entry name" value="Hemerythrin-like"/>
    <property type="match status" value="1"/>
</dbReference>
<evidence type="ECO:0000256" key="2">
    <source>
        <dbReference type="ARBA" id="ARBA00022621"/>
    </source>
</evidence>
<dbReference type="NCBIfam" id="NF033749">
    <property type="entry name" value="bact_hemeryth"/>
    <property type="match status" value="1"/>
</dbReference>
<evidence type="ECO:0000259" key="5">
    <source>
        <dbReference type="Pfam" id="PF01814"/>
    </source>
</evidence>
<evidence type="ECO:0000256" key="4">
    <source>
        <dbReference type="ARBA" id="ARBA00023004"/>
    </source>
</evidence>
<name>A0ABS0YTK6_9BACT</name>
<keyword evidence="7" id="KW-1185">Reference proteome</keyword>
<dbReference type="RefSeq" id="WP_199395806.1">
    <property type="nucleotide sequence ID" value="NZ_JAEMHK010000010.1"/>
</dbReference>
<evidence type="ECO:0000256" key="1">
    <source>
        <dbReference type="ARBA" id="ARBA00010587"/>
    </source>
</evidence>
<dbReference type="InterPro" id="IPR035938">
    <property type="entry name" value="Hemerythrin-like_sf"/>
</dbReference>
<dbReference type="PANTHER" id="PTHR37164:SF1">
    <property type="entry name" value="BACTERIOHEMERYTHRIN"/>
    <property type="match status" value="1"/>
</dbReference>
<evidence type="ECO:0000313" key="6">
    <source>
        <dbReference type="EMBL" id="MBJ6801315.1"/>
    </source>
</evidence>
<dbReference type="NCBIfam" id="TIGR02481">
    <property type="entry name" value="hemeryth_dom"/>
    <property type="match status" value="1"/>
</dbReference>
<dbReference type="InterPro" id="IPR050669">
    <property type="entry name" value="Hemerythrin"/>
</dbReference>
<keyword evidence="3" id="KW-0479">Metal-binding</keyword>
<organism evidence="6 7">
    <name type="scientific">Geomonas propionica</name>
    <dbReference type="NCBI Taxonomy" id="2798582"/>
    <lineage>
        <taxon>Bacteria</taxon>
        <taxon>Pseudomonadati</taxon>
        <taxon>Thermodesulfobacteriota</taxon>
        <taxon>Desulfuromonadia</taxon>
        <taxon>Geobacterales</taxon>
        <taxon>Geobacteraceae</taxon>
        <taxon>Geomonas</taxon>
    </lineage>
</organism>
<dbReference type="Gene3D" id="1.20.120.50">
    <property type="entry name" value="Hemerythrin-like"/>
    <property type="match status" value="1"/>
</dbReference>
<dbReference type="EMBL" id="JAEMHK010000010">
    <property type="protein sequence ID" value="MBJ6801315.1"/>
    <property type="molecule type" value="Genomic_DNA"/>
</dbReference>
<keyword evidence="2" id="KW-0813">Transport</keyword>
<dbReference type="PROSITE" id="PS00550">
    <property type="entry name" value="HEMERYTHRINS"/>
    <property type="match status" value="1"/>
</dbReference>